<dbReference type="OrthoDB" id="9811281at2"/>
<organism evidence="7 8">
    <name type="scientific">Celeribacter persicus</name>
    <dbReference type="NCBI Taxonomy" id="1651082"/>
    <lineage>
        <taxon>Bacteria</taxon>
        <taxon>Pseudomonadati</taxon>
        <taxon>Pseudomonadota</taxon>
        <taxon>Alphaproteobacteria</taxon>
        <taxon>Rhodobacterales</taxon>
        <taxon>Roseobacteraceae</taxon>
        <taxon>Celeribacter</taxon>
    </lineage>
</organism>
<keyword evidence="3 4" id="KW-0408">Iron</keyword>
<dbReference type="GO" id="GO:0020037">
    <property type="term" value="F:heme binding"/>
    <property type="evidence" value="ECO:0007669"/>
    <property type="project" value="InterPro"/>
</dbReference>
<dbReference type="AlphaFoldDB" id="A0A2T5HF10"/>
<name>A0A2T5HF10_9RHOB</name>
<proteinExistence type="predicted"/>
<dbReference type="EMBL" id="QAOH01000010">
    <property type="protein sequence ID" value="PTQ70160.1"/>
    <property type="molecule type" value="Genomic_DNA"/>
</dbReference>
<evidence type="ECO:0000256" key="2">
    <source>
        <dbReference type="ARBA" id="ARBA00022723"/>
    </source>
</evidence>
<protein>
    <recommendedName>
        <fullName evidence="6">Cytochrome c domain-containing protein</fullName>
    </recommendedName>
</protein>
<feature type="chain" id="PRO_5015406500" description="Cytochrome c domain-containing protein" evidence="5">
    <location>
        <begin position="22"/>
        <end position="151"/>
    </location>
</feature>
<keyword evidence="1 4" id="KW-0349">Heme</keyword>
<dbReference type="Proteomes" id="UP000244077">
    <property type="component" value="Unassembled WGS sequence"/>
</dbReference>
<evidence type="ECO:0000313" key="7">
    <source>
        <dbReference type="EMBL" id="PTQ70160.1"/>
    </source>
</evidence>
<keyword evidence="2 4" id="KW-0479">Metal-binding</keyword>
<reference evidence="7 8" key="1">
    <citation type="submission" date="2018-04" db="EMBL/GenBank/DDBJ databases">
        <title>Genomic Encyclopedia of Archaeal and Bacterial Type Strains, Phase II (KMG-II): from individual species to whole genera.</title>
        <authorList>
            <person name="Goeker M."/>
        </authorList>
    </citation>
    <scope>NUCLEOTIDE SEQUENCE [LARGE SCALE GENOMIC DNA]</scope>
    <source>
        <strain evidence="7 8">DSM 100434</strain>
    </source>
</reference>
<dbReference type="PROSITE" id="PS51007">
    <property type="entry name" value="CYTC"/>
    <property type="match status" value="1"/>
</dbReference>
<evidence type="ECO:0000313" key="8">
    <source>
        <dbReference type="Proteomes" id="UP000244077"/>
    </source>
</evidence>
<dbReference type="SUPFAM" id="SSF46626">
    <property type="entry name" value="Cytochrome c"/>
    <property type="match status" value="1"/>
</dbReference>
<dbReference type="GO" id="GO:0009055">
    <property type="term" value="F:electron transfer activity"/>
    <property type="evidence" value="ECO:0007669"/>
    <property type="project" value="InterPro"/>
</dbReference>
<dbReference type="GO" id="GO:0046872">
    <property type="term" value="F:metal ion binding"/>
    <property type="evidence" value="ECO:0007669"/>
    <property type="project" value="UniProtKB-KW"/>
</dbReference>
<evidence type="ECO:0000256" key="3">
    <source>
        <dbReference type="ARBA" id="ARBA00023004"/>
    </source>
</evidence>
<comment type="caution">
    <text evidence="7">The sequence shown here is derived from an EMBL/GenBank/DDBJ whole genome shotgun (WGS) entry which is preliminary data.</text>
</comment>
<evidence type="ECO:0000256" key="5">
    <source>
        <dbReference type="SAM" id="SignalP"/>
    </source>
</evidence>
<dbReference type="Gene3D" id="1.10.760.10">
    <property type="entry name" value="Cytochrome c-like domain"/>
    <property type="match status" value="1"/>
</dbReference>
<evidence type="ECO:0000256" key="1">
    <source>
        <dbReference type="ARBA" id="ARBA00022617"/>
    </source>
</evidence>
<feature type="signal peptide" evidence="5">
    <location>
        <begin position="1"/>
        <end position="21"/>
    </location>
</feature>
<gene>
    <name evidence="7" type="ORF">C8N42_11045</name>
</gene>
<evidence type="ECO:0000256" key="4">
    <source>
        <dbReference type="PROSITE-ProRule" id="PRU00433"/>
    </source>
</evidence>
<sequence length="151" mass="16359">MPLLKPLVCALALLPATLAAADQPSRTAHTNYILRCAGCHGFEGGGTPEGGIPAFPNSVGYIAGTEMGRTYMMHVPGVVGASLNDREIAEVMNYVLDVWGETDSSEAPVYFTEEEVTRRRAEEVPDVVAYRRLAVDELTEMGITVAEYPWP</sequence>
<keyword evidence="8" id="KW-1185">Reference proteome</keyword>
<dbReference type="InterPro" id="IPR009056">
    <property type="entry name" value="Cyt_c-like_dom"/>
</dbReference>
<accession>A0A2T5HF10</accession>
<evidence type="ECO:0000259" key="6">
    <source>
        <dbReference type="PROSITE" id="PS51007"/>
    </source>
</evidence>
<dbReference type="RefSeq" id="WP_107817073.1">
    <property type="nucleotide sequence ID" value="NZ_QAOH01000010.1"/>
</dbReference>
<keyword evidence="5" id="KW-0732">Signal</keyword>
<dbReference type="InterPro" id="IPR036909">
    <property type="entry name" value="Cyt_c-like_dom_sf"/>
</dbReference>
<feature type="domain" description="Cytochrome c" evidence="6">
    <location>
        <begin position="19"/>
        <end position="99"/>
    </location>
</feature>